<keyword evidence="2" id="KW-1185">Reference proteome</keyword>
<reference evidence="1" key="1">
    <citation type="journal article" date="2021" name="New Phytol.">
        <title>Evolutionary innovations through gain and loss of genes in the ectomycorrhizal Boletales.</title>
        <authorList>
            <person name="Wu G."/>
            <person name="Miyauchi S."/>
            <person name="Morin E."/>
            <person name="Kuo A."/>
            <person name="Drula E."/>
            <person name="Varga T."/>
            <person name="Kohler A."/>
            <person name="Feng B."/>
            <person name="Cao Y."/>
            <person name="Lipzen A."/>
            <person name="Daum C."/>
            <person name="Hundley H."/>
            <person name="Pangilinan J."/>
            <person name="Johnson J."/>
            <person name="Barry K."/>
            <person name="LaButti K."/>
            <person name="Ng V."/>
            <person name="Ahrendt S."/>
            <person name="Min B."/>
            <person name="Choi I.G."/>
            <person name="Park H."/>
            <person name="Plett J.M."/>
            <person name="Magnuson J."/>
            <person name="Spatafora J.W."/>
            <person name="Nagy L.G."/>
            <person name="Henrissat B."/>
            <person name="Grigoriev I.V."/>
            <person name="Yang Z.L."/>
            <person name="Xu J."/>
            <person name="Martin F.M."/>
        </authorList>
    </citation>
    <scope>NUCLEOTIDE SEQUENCE</scope>
    <source>
        <strain evidence="1">KUC20120723A-06</strain>
    </source>
</reference>
<protein>
    <submittedName>
        <fullName evidence="1">NAD(P)-binding protein</fullName>
    </submittedName>
</protein>
<evidence type="ECO:0000313" key="2">
    <source>
        <dbReference type="Proteomes" id="UP000790709"/>
    </source>
</evidence>
<gene>
    <name evidence="1" type="ORF">BV22DRAFT_1122257</name>
</gene>
<accession>A0ACB8B7S8</accession>
<dbReference type="Proteomes" id="UP000790709">
    <property type="component" value="Unassembled WGS sequence"/>
</dbReference>
<evidence type="ECO:0000313" key="1">
    <source>
        <dbReference type="EMBL" id="KAH7921243.1"/>
    </source>
</evidence>
<comment type="caution">
    <text evidence="1">The sequence shown here is derived from an EMBL/GenBank/DDBJ whole genome shotgun (WGS) entry which is preliminary data.</text>
</comment>
<sequence length="286" mass="30629">MSTYTSFAVAGAGSIGAPVVNALLERNVKVLVLTRSSSGSKSFPEHANLTVAPVEYTNREATSALLREHGVEVVVSTLTFANKGAKETQTLLADVSKEADVKLFVPSEFGLPTEGATEGFPAEKSQFAAYLKSIGIPSLRLYTGLFQEYIPWTGAVPETGKFHIVGKGNTPVSFTSIPDIAGYLAHVLTTLPPSQLADVQLRIEGERLTLNEVARLYGDKVPAVHVDSITVPNSEIRNYLQGIFESGPGSSGWDLRSGKDDADLARSGNALWKGHEWSTVKQVLAL</sequence>
<organism evidence="1 2">
    <name type="scientific">Leucogyrophana mollusca</name>
    <dbReference type="NCBI Taxonomy" id="85980"/>
    <lineage>
        <taxon>Eukaryota</taxon>
        <taxon>Fungi</taxon>
        <taxon>Dikarya</taxon>
        <taxon>Basidiomycota</taxon>
        <taxon>Agaricomycotina</taxon>
        <taxon>Agaricomycetes</taxon>
        <taxon>Agaricomycetidae</taxon>
        <taxon>Boletales</taxon>
        <taxon>Boletales incertae sedis</taxon>
        <taxon>Leucogyrophana</taxon>
    </lineage>
</organism>
<dbReference type="EMBL" id="MU266535">
    <property type="protein sequence ID" value="KAH7921243.1"/>
    <property type="molecule type" value="Genomic_DNA"/>
</dbReference>
<proteinExistence type="predicted"/>
<name>A0ACB8B7S8_9AGAM</name>